<name>A0A4Z1KM10_9HELO</name>
<evidence type="ECO:0000313" key="3">
    <source>
        <dbReference type="EMBL" id="TGO82255.1"/>
    </source>
</evidence>
<proteinExistence type="predicted"/>
<dbReference type="InterPro" id="IPR045518">
    <property type="entry name" value="2EXR"/>
</dbReference>
<dbReference type="PANTHER" id="PTHR35910">
    <property type="entry name" value="2EXR DOMAIN-CONTAINING PROTEIN"/>
    <property type="match status" value="1"/>
</dbReference>
<protein>
    <recommendedName>
        <fullName evidence="2">2EXR domain-containing protein</fullName>
    </recommendedName>
</protein>
<dbReference type="Pfam" id="PF20150">
    <property type="entry name" value="2EXR"/>
    <property type="match status" value="1"/>
</dbReference>
<gene>
    <name evidence="3" type="ORF">BPOR_0878g00010</name>
</gene>
<feature type="domain" description="2EXR" evidence="2">
    <location>
        <begin position="26"/>
        <end position="118"/>
    </location>
</feature>
<comment type="caution">
    <text evidence="3">The sequence shown here is derived from an EMBL/GenBank/DDBJ whole genome shotgun (WGS) entry which is preliminary data.</text>
</comment>
<dbReference type="EMBL" id="PQXO01000873">
    <property type="protein sequence ID" value="TGO82255.1"/>
    <property type="molecule type" value="Genomic_DNA"/>
</dbReference>
<dbReference type="AlphaFoldDB" id="A0A4Z1KM10"/>
<feature type="region of interest" description="Disordered" evidence="1">
    <location>
        <begin position="1"/>
        <end position="20"/>
    </location>
</feature>
<keyword evidence="4" id="KW-1185">Reference proteome</keyword>
<feature type="region of interest" description="Disordered" evidence="1">
    <location>
        <begin position="476"/>
        <end position="509"/>
    </location>
</feature>
<dbReference type="PANTHER" id="PTHR35910:SF1">
    <property type="entry name" value="2EXR DOMAIN-CONTAINING PROTEIN"/>
    <property type="match status" value="1"/>
</dbReference>
<evidence type="ECO:0000313" key="4">
    <source>
        <dbReference type="Proteomes" id="UP000297280"/>
    </source>
</evidence>
<accession>A0A4Z1KM10</accession>
<evidence type="ECO:0000259" key="2">
    <source>
        <dbReference type="Pfam" id="PF20150"/>
    </source>
</evidence>
<sequence length="568" mass="65896">MTSPTDLTEDMTISSPLTQQEAQPSFHRFIELPNEIRAKVWKYCLPEPRIVHMSSKHTRAQLYFFLQRPETWIQRRLEFSFYENGNDLYRGDQTQPEKSPLRHVCQESRKTWQDSYSIPEIQLSHQMRVKLDVQPQVFSRCRNGECISLRARYPAPAHMIPHSHKYYQMSDGRLFYLIVRGLIDMKRDTLIMDPVLFSLLNGDLGLDLNISKLRSIAYTSSIEHRPAWKPPRDDGRYQIIEDFQLFLSELHDGFHVKDPDINENLVVEQANDARDALVSIEKVEDMPIEKKYIASRDMWNFITKCCPQISSIQYILLGERNTAIYSNMGDREIFGWGNLHWLKYQWEIHEHHLLPLYPSVRKIIMSPENTPIHSQGWGIEAKSGLPIVGIQHHFSTKFNHGVQLEKDFQDYLKQYERSGNRKFWHDLKFQVCALGDAVYQGDFYQIAQDHDHADTDMDGKIVNVEPEGEIPFEFTSGYVSPSSSSSSLPSNPEECESENSIPQNKGQIVKAPTRGVERSFLCLEMGIYIHWDPRGAPVQVTRRQHGFIVILIVEEKNEIGGSGKKNKT</sequence>
<reference evidence="3 4" key="1">
    <citation type="submission" date="2017-12" db="EMBL/GenBank/DDBJ databases">
        <title>Comparative genomics of Botrytis spp.</title>
        <authorList>
            <person name="Valero-Jimenez C.A."/>
            <person name="Tapia P."/>
            <person name="Veloso J."/>
            <person name="Silva-Moreno E."/>
            <person name="Staats M."/>
            <person name="Valdes J.H."/>
            <person name="Van Kan J.A.L."/>
        </authorList>
    </citation>
    <scope>NUCLEOTIDE SEQUENCE [LARGE SCALE GENOMIC DNA]</scope>
    <source>
        <strain evidence="3 4">MUCL3349</strain>
    </source>
</reference>
<dbReference type="Proteomes" id="UP000297280">
    <property type="component" value="Unassembled WGS sequence"/>
</dbReference>
<feature type="compositionally biased region" description="Low complexity" evidence="1">
    <location>
        <begin position="480"/>
        <end position="502"/>
    </location>
</feature>
<organism evidence="3 4">
    <name type="scientific">Botrytis porri</name>
    <dbReference type="NCBI Taxonomy" id="87229"/>
    <lineage>
        <taxon>Eukaryota</taxon>
        <taxon>Fungi</taxon>
        <taxon>Dikarya</taxon>
        <taxon>Ascomycota</taxon>
        <taxon>Pezizomycotina</taxon>
        <taxon>Leotiomycetes</taxon>
        <taxon>Helotiales</taxon>
        <taxon>Sclerotiniaceae</taxon>
        <taxon>Botrytis</taxon>
    </lineage>
</organism>
<evidence type="ECO:0000256" key="1">
    <source>
        <dbReference type="SAM" id="MobiDB-lite"/>
    </source>
</evidence>